<dbReference type="PANTHER" id="PTHR23021:SF11">
    <property type="entry name" value="SERPENTINE RECEPTOR, CLASS T"/>
    <property type="match status" value="1"/>
</dbReference>
<keyword evidence="3" id="KW-1185">Reference proteome</keyword>
<feature type="transmembrane region" description="Helical" evidence="1">
    <location>
        <begin position="102"/>
        <end position="124"/>
    </location>
</feature>
<proteinExistence type="predicted"/>
<reference evidence="2" key="2">
    <citation type="submission" date="2022-06" db="UniProtKB">
        <authorList>
            <consortium name="EnsemblMetazoa"/>
        </authorList>
    </citation>
    <scope>IDENTIFICATION</scope>
    <source>
        <strain evidence="2">PS312</strain>
    </source>
</reference>
<dbReference type="Pfam" id="PF10321">
    <property type="entry name" value="7TM_GPCR_Srt"/>
    <property type="match status" value="1"/>
</dbReference>
<sequence>MELPLFRFNIWMDDYEQYNCSALGDIDWHERGTNRPYLGAFCIIFGALAIPPYFLCALVMAPMRGNSVYKVGFSYAANNVDQIMIFLAAADIADLMFASVGYGVMSITVIFFFCSTTSCALLALNRFGEMLSIDWIIWFFQGSRTWAVLLISTIPVGLLVLFTPPMLFNSKYHMLFFDPMIYDGKYVYDSYVHFACVTFMPTFSLILYLLMIAGLFLEYGNIAKMRQSNAFGRATFQIVRCDYRYPSNIHAQYGIICPMKRLVFLSAFQVLQFIPVSAIDSALYFAHFGWMMVHEVVHPAAEVLTCVVKSKLTK</sequence>
<evidence type="ECO:0008006" key="4">
    <source>
        <dbReference type="Google" id="ProtNLM"/>
    </source>
</evidence>
<accession>A0A8R1YYJ4</accession>
<evidence type="ECO:0000313" key="2">
    <source>
        <dbReference type="EnsemblMetazoa" id="PPA41576.1"/>
    </source>
</evidence>
<keyword evidence="1" id="KW-1133">Transmembrane helix</keyword>
<evidence type="ECO:0000313" key="3">
    <source>
        <dbReference type="Proteomes" id="UP000005239"/>
    </source>
</evidence>
<keyword evidence="1" id="KW-0812">Transmembrane</keyword>
<feature type="transmembrane region" description="Helical" evidence="1">
    <location>
        <begin position="191"/>
        <end position="217"/>
    </location>
</feature>
<dbReference type="InterPro" id="IPR019425">
    <property type="entry name" value="7TM_GPCR_serpentine_rcpt_Srt"/>
</dbReference>
<dbReference type="PANTHER" id="PTHR23021">
    <property type="entry name" value="SERPENTINE RECEPTOR, CLASS T"/>
    <property type="match status" value="1"/>
</dbReference>
<evidence type="ECO:0000256" key="1">
    <source>
        <dbReference type="SAM" id="Phobius"/>
    </source>
</evidence>
<feature type="transmembrane region" description="Helical" evidence="1">
    <location>
        <begin position="262"/>
        <end position="286"/>
    </location>
</feature>
<keyword evidence="1" id="KW-0472">Membrane</keyword>
<dbReference type="Proteomes" id="UP000005239">
    <property type="component" value="Unassembled WGS sequence"/>
</dbReference>
<protein>
    <recommendedName>
        <fullName evidence="4">G protein-coupled receptor</fullName>
    </recommendedName>
</protein>
<dbReference type="AlphaFoldDB" id="A0A8R1YYJ4"/>
<feature type="transmembrane region" description="Helical" evidence="1">
    <location>
        <begin position="145"/>
        <end position="168"/>
    </location>
</feature>
<reference evidence="3" key="1">
    <citation type="journal article" date="2008" name="Nat. Genet.">
        <title>The Pristionchus pacificus genome provides a unique perspective on nematode lifestyle and parasitism.</title>
        <authorList>
            <person name="Dieterich C."/>
            <person name="Clifton S.W."/>
            <person name="Schuster L.N."/>
            <person name="Chinwalla A."/>
            <person name="Delehaunty K."/>
            <person name="Dinkelacker I."/>
            <person name="Fulton L."/>
            <person name="Fulton R."/>
            <person name="Godfrey J."/>
            <person name="Minx P."/>
            <person name="Mitreva M."/>
            <person name="Roeseler W."/>
            <person name="Tian H."/>
            <person name="Witte H."/>
            <person name="Yang S.P."/>
            <person name="Wilson R.K."/>
            <person name="Sommer R.J."/>
        </authorList>
    </citation>
    <scope>NUCLEOTIDE SEQUENCE [LARGE SCALE GENOMIC DNA]</scope>
    <source>
        <strain evidence="3">PS312</strain>
    </source>
</reference>
<feature type="transmembrane region" description="Helical" evidence="1">
    <location>
        <begin position="72"/>
        <end position="90"/>
    </location>
</feature>
<dbReference type="EnsemblMetazoa" id="PPA41576.1">
    <property type="protein sequence ID" value="PPA41576.1"/>
    <property type="gene ID" value="WBGene00279945"/>
</dbReference>
<feature type="transmembrane region" description="Helical" evidence="1">
    <location>
        <begin position="37"/>
        <end position="60"/>
    </location>
</feature>
<name>A0A8R1YYJ4_PRIPA</name>
<gene>
    <name evidence="2" type="primary">WBGene00279945</name>
</gene>
<organism evidence="2 3">
    <name type="scientific">Pristionchus pacificus</name>
    <name type="common">Parasitic nematode worm</name>
    <dbReference type="NCBI Taxonomy" id="54126"/>
    <lineage>
        <taxon>Eukaryota</taxon>
        <taxon>Metazoa</taxon>
        <taxon>Ecdysozoa</taxon>
        <taxon>Nematoda</taxon>
        <taxon>Chromadorea</taxon>
        <taxon>Rhabditida</taxon>
        <taxon>Rhabditina</taxon>
        <taxon>Diplogasteromorpha</taxon>
        <taxon>Diplogasteroidea</taxon>
        <taxon>Neodiplogasteridae</taxon>
        <taxon>Pristionchus</taxon>
    </lineage>
</organism>